<name>A0A0A2GFH1_9PORP</name>
<evidence type="ECO:0000313" key="3">
    <source>
        <dbReference type="Proteomes" id="UP000030130"/>
    </source>
</evidence>
<gene>
    <name evidence="2" type="ORF">HR08_11200</name>
</gene>
<dbReference type="EMBL" id="JRAI01000089">
    <property type="protein sequence ID" value="KGN83399.1"/>
    <property type="molecule type" value="Genomic_DNA"/>
</dbReference>
<proteinExistence type="predicted"/>
<accession>A0A0A2GFH1</accession>
<dbReference type="AlphaFoldDB" id="A0A0A2GFH1"/>
<reference evidence="2 3" key="1">
    <citation type="submission" date="2014-08" db="EMBL/GenBank/DDBJ databases">
        <title>Porphyromonas gulae strain:COT-052_OH1451 Genome sequencing.</title>
        <authorList>
            <person name="Wallis C."/>
            <person name="Deusch O."/>
            <person name="O'Flynn C."/>
            <person name="Davis I."/>
            <person name="Jospin G."/>
            <person name="Darling A.E."/>
            <person name="Coil D.A."/>
            <person name="Alexiev A."/>
            <person name="Horsfall A."/>
            <person name="Kirkwood N."/>
            <person name="Harris S."/>
            <person name="Eisen J.A."/>
        </authorList>
    </citation>
    <scope>NUCLEOTIDE SEQUENCE [LARGE SCALE GENOMIC DNA]</scope>
    <source>
        <strain evidence="3">COT-052 OH1451</strain>
    </source>
</reference>
<sequence length="93" mass="10219">MWLTVHNGVLLPKLLARIVCIRFYIPPPVLSGSGLWVLSQPACIAILVGKHPRSGLSGANVGILSYNPENTPEKKRKLQEKKHFPPNPAPSIF</sequence>
<evidence type="ECO:0000313" key="2">
    <source>
        <dbReference type="EMBL" id="KGN83399.1"/>
    </source>
</evidence>
<organism evidence="2 3">
    <name type="scientific">Porphyromonas gulae</name>
    <dbReference type="NCBI Taxonomy" id="111105"/>
    <lineage>
        <taxon>Bacteria</taxon>
        <taxon>Pseudomonadati</taxon>
        <taxon>Bacteroidota</taxon>
        <taxon>Bacteroidia</taxon>
        <taxon>Bacteroidales</taxon>
        <taxon>Porphyromonadaceae</taxon>
        <taxon>Porphyromonas</taxon>
    </lineage>
</organism>
<comment type="caution">
    <text evidence="2">The sequence shown here is derived from an EMBL/GenBank/DDBJ whole genome shotgun (WGS) entry which is preliminary data.</text>
</comment>
<feature type="region of interest" description="Disordered" evidence="1">
    <location>
        <begin position="68"/>
        <end position="93"/>
    </location>
</feature>
<dbReference type="Proteomes" id="UP000030130">
    <property type="component" value="Unassembled WGS sequence"/>
</dbReference>
<evidence type="ECO:0000256" key="1">
    <source>
        <dbReference type="SAM" id="MobiDB-lite"/>
    </source>
</evidence>
<protein>
    <submittedName>
        <fullName evidence="2">Uncharacterized protein</fullName>
    </submittedName>
</protein>